<proteinExistence type="predicted"/>
<organism evidence="2">
    <name type="scientific">Mesocestoides corti</name>
    <name type="common">Flatworm</name>
    <dbReference type="NCBI Taxonomy" id="53468"/>
    <lineage>
        <taxon>Eukaryota</taxon>
        <taxon>Metazoa</taxon>
        <taxon>Spiralia</taxon>
        <taxon>Lophotrochozoa</taxon>
        <taxon>Platyhelminthes</taxon>
        <taxon>Cestoda</taxon>
        <taxon>Eucestoda</taxon>
        <taxon>Cyclophyllidea</taxon>
        <taxon>Mesocestoididae</taxon>
        <taxon>Mesocestoides</taxon>
    </lineage>
</organism>
<reference evidence="2" key="1">
    <citation type="submission" date="2019-11" db="UniProtKB">
        <authorList>
            <consortium name="WormBaseParasite"/>
        </authorList>
    </citation>
    <scope>IDENTIFICATION</scope>
</reference>
<feature type="compositionally biased region" description="Basic and acidic residues" evidence="1">
    <location>
        <begin position="1"/>
        <end position="15"/>
    </location>
</feature>
<sequence length="167" mass="18210">MRRRSGDKFLPDHEGVSGSRRRRTNPPVTSSSEDVSSGLILLTTYATTSMSMVAMDETNEDNHHYYISRSNDNICFIKSSACGGRITASGDDIKYYRNRPQGIGGDGISVQDSSPDSVAGSSRLICSNEQMSPVGSGANTIRSGFRAFDEDHTRTEPYDLIAPDFIS</sequence>
<protein>
    <submittedName>
        <fullName evidence="2">Uncharacterized protein</fullName>
    </submittedName>
</protein>
<evidence type="ECO:0000256" key="1">
    <source>
        <dbReference type="SAM" id="MobiDB-lite"/>
    </source>
</evidence>
<accession>A0A5K3F1V9</accession>
<feature type="compositionally biased region" description="Polar residues" evidence="1">
    <location>
        <begin position="26"/>
        <end position="35"/>
    </location>
</feature>
<feature type="region of interest" description="Disordered" evidence="1">
    <location>
        <begin position="1"/>
        <end position="35"/>
    </location>
</feature>
<name>A0A5K3F1V9_MESCO</name>
<dbReference type="WBParaSite" id="MCU_004268-RA">
    <property type="protein sequence ID" value="MCU_004268-RA"/>
    <property type="gene ID" value="MCU_004268"/>
</dbReference>
<evidence type="ECO:0000313" key="2">
    <source>
        <dbReference type="WBParaSite" id="MCU_004268-RA"/>
    </source>
</evidence>
<dbReference type="AlphaFoldDB" id="A0A5K3F1V9"/>